<dbReference type="Proteomes" id="UP001066276">
    <property type="component" value="Chromosome 4_1"/>
</dbReference>
<comment type="cofactor">
    <cofactor evidence="1">
        <name>a divalent metal cation</name>
        <dbReference type="ChEBI" id="CHEBI:60240"/>
    </cofactor>
</comment>
<dbReference type="Pfam" id="PF13359">
    <property type="entry name" value="DDE_Tnp_4"/>
    <property type="match status" value="1"/>
</dbReference>
<gene>
    <name evidence="5" type="ORF">NDU88_002476</name>
</gene>
<evidence type="ECO:0000313" key="6">
    <source>
        <dbReference type="Proteomes" id="UP001066276"/>
    </source>
</evidence>
<evidence type="ECO:0000313" key="5">
    <source>
        <dbReference type="EMBL" id="KAJ1170603.1"/>
    </source>
</evidence>
<evidence type="ECO:0000256" key="3">
    <source>
        <dbReference type="SAM" id="MobiDB-lite"/>
    </source>
</evidence>
<keyword evidence="2" id="KW-0479">Metal-binding</keyword>
<reference evidence="5" key="1">
    <citation type="journal article" date="2022" name="bioRxiv">
        <title>Sequencing and chromosome-scale assembly of the giantPleurodeles waltlgenome.</title>
        <authorList>
            <person name="Brown T."/>
            <person name="Elewa A."/>
            <person name="Iarovenko S."/>
            <person name="Subramanian E."/>
            <person name="Araus A.J."/>
            <person name="Petzold A."/>
            <person name="Susuki M."/>
            <person name="Suzuki K.-i.T."/>
            <person name="Hayashi T."/>
            <person name="Toyoda A."/>
            <person name="Oliveira C."/>
            <person name="Osipova E."/>
            <person name="Leigh N.D."/>
            <person name="Simon A."/>
            <person name="Yun M.H."/>
        </authorList>
    </citation>
    <scope>NUCLEOTIDE SEQUENCE</scope>
    <source>
        <strain evidence="5">20211129_DDA</strain>
        <tissue evidence="5">Liver</tissue>
    </source>
</reference>
<keyword evidence="6" id="KW-1185">Reference proteome</keyword>
<sequence length="111" mass="12597">DSAYPNHPWLLMPLRNSTTPEEVYFIEAHGRTWRAVEQAFGLLKASFRCLDKTEGALFYSPWKVCQSTVAYCMLHNIALGRNIPDTPEEGEPAVPPDENPEMRTEDESGKE</sequence>
<feature type="compositionally biased region" description="Basic and acidic residues" evidence="3">
    <location>
        <begin position="100"/>
        <end position="111"/>
    </location>
</feature>
<comment type="caution">
    <text evidence="5">The sequence shown here is derived from an EMBL/GenBank/DDBJ whole genome shotgun (WGS) entry which is preliminary data.</text>
</comment>
<evidence type="ECO:0000256" key="1">
    <source>
        <dbReference type="ARBA" id="ARBA00001968"/>
    </source>
</evidence>
<dbReference type="AlphaFoldDB" id="A0AAV7T3J7"/>
<dbReference type="GO" id="GO:0046872">
    <property type="term" value="F:metal ion binding"/>
    <property type="evidence" value="ECO:0007669"/>
    <property type="project" value="UniProtKB-KW"/>
</dbReference>
<evidence type="ECO:0000256" key="2">
    <source>
        <dbReference type="ARBA" id="ARBA00022723"/>
    </source>
</evidence>
<evidence type="ECO:0000259" key="4">
    <source>
        <dbReference type="Pfam" id="PF13359"/>
    </source>
</evidence>
<name>A0AAV7T3J7_PLEWA</name>
<feature type="non-terminal residue" evidence="5">
    <location>
        <position position="1"/>
    </location>
</feature>
<feature type="non-terminal residue" evidence="5">
    <location>
        <position position="111"/>
    </location>
</feature>
<protein>
    <recommendedName>
        <fullName evidence="4">DDE Tnp4 domain-containing protein</fullName>
    </recommendedName>
</protein>
<feature type="domain" description="DDE Tnp4" evidence="4">
    <location>
        <begin position="1"/>
        <end position="76"/>
    </location>
</feature>
<accession>A0AAV7T3J7</accession>
<proteinExistence type="predicted"/>
<dbReference type="EMBL" id="JANPWB010000007">
    <property type="protein sequence ID" value="KAJ1170603.1"/>
    <property type="molecule type" value="Genomic_DNA"/>
</dbReference>
<dbReference type="InterPro" id="IPR027806">
    <property type="entry name" value="HARBI1_dom"/>
</dbReference>
<feature type="region of interest" description="Disordered" evidence="3">
    <location>
        <begin position="82"/>
        <end position="111"/>
    </location>
</feature>
<organism evidence="5 6">
    <name type="scientific">Pleurodeles waltl</name>
    <name type="common">Iberian ribbed newt</name>
    <dbReference type="NCBI Taxonomy" id="8319"/>
    <lineage>
        <taxon>Eukaryota</taxon>
        <taxon>Metazoa</taxon>
        <taxon>Chordata</taxon>
        <taxon>Craniata</taxon>
        <taxon>Vertebrata</taxon>
        <taxon>Euteleostomi</taxon>
        <taxon>Amphibia</taxon>
        <taxon>Batrachia</taxon>
        <taxon>Caudata</taxon>
        <taxon>Salamandroidea</taxon>
        <taxon>Salamandridae</taxon>
        <taxon>Pleurodelinae</taxon>
        <taxon>Pleurodeles</taxon>
    </lineage>
</organism>